<feature type="signal peptide" evidence="1">
    <location>
        <begin position="1"/>
        <end position="16"/>
    </location>
</feature>
<name>A0A2C5ZCG1_9HYPO</name>
<evidence type="ECO:0000313" key="2">
    <source>
        <dbReference type="EMBL" id="PHH78707.1"/>
    </source>
</evidence>
<evidence type="ECO:0000256" key="1">
    <source>
        <dbReference type="SAM" id="SignalP"/>
    </source>
</evidence>
<keyword evidence="1" id="KW-0732">Signal</keyword>
<evidence type="ECO:0000313" key="3">
    <source>
        <dbReference type="Proteomes" id="UP000224854"/>
    </source>
</evidence>
<accession>A0A2C5ZCG1</accession>
<sequence>MKPFLALIALPSAAVALSIKALPASLAAQLQDASSDCILPGQYAIHDFVAKSNDTGTTLSEFEFTFTDAETGSSTKCHWNTNTSSTTPPGMTPRYSCQDRNIKFIYDAPSKKLVMIERVCPNQQGAPSFEATGSVVVPLACRQELGTCVSGEKELKSAFTSLSPSRDPTFMRRSSIL</sequence>
<comment type="caution">
    <text evidence="2">The sequence shown here is derived from an EMBL/GenBank/DDBJ whole genome shotgun (WGS) entry which is preliminary data.</text>
</comment>
<keyword evidence="3" id="KW-1185">Reference proteome</keyword>
<dbReference type="Proteomes" id="UP000224854">
    <property type="component" value="Unassembled WGS sequence"/>
</dbReference>
<feature type="chain" id="PRO_5012134989" evidence="1">
    <location>
        <begin position="17"/>
        <end position="177"/>
    </location>
</feature>
<reference evidence="2 3" key="1">
    <citation type="submission" date="2017-06" db="EMBL/GenBank/DDBJ databases">
        <title>Ant-infecting Ophiocordyceps genomes reveal a high diversity of potential behavioral manipulation genes and a possible major role for enterotoxins.</title>
        <authorList>
            <person name="De Bekker C."/>
            <person name="Evans H.C."/>
            <person name="Brachmann A."/>
            <person name="Hughes D.P."/>
        </authorList>
    </citation>
    <scope>NUCLEOTIDE SEQUENCE [LARGE SCALE GENOMIC DNA]</scope>
    <source>
        <strain evidence="2 3">1348a</strain>
    </source>
</reference>
<dbReference type="EMBL" id="NJEU01000212">
    <property type="protein sequence ID" value="PHH78707.1"/>
    <property type="molecule type" value="Genomic_DNA"/>
</dbReference>
<dbReference type="OrthoDB" id="5239982at2759"/>
<proteinExistence type="predicted"/>
<dbReference type="AlphaFoldDB" id="A0A2C5ZCG1"/>
<gene>
    <name evidence="2" type="ORF">CDD82_2890</name>
</gene>
<organism evidence="2 3">
    <name type="scientific">Ophiocordyceps australis</name>
    <dbReference type="NCBI Taxonomy" id="1399860"/>
    <lineage>
        <taxon>Eukaryota</taxon>
        <taxon>Fungi</taxon>
        <taxon>Dikarya</taxon>
        <taxon>Ascomycota</taxon>
        <taxon>Pezizomycotina</taxon>
        <taxon>Sordariomycetes</taxon>
        <taxon>Hypocreomycetidae</taxon>
        <taxon>Hypocreales</taxon>
        <taxon>Ophiocordycipitaceae</taxon>
        <taxon>Ophiocordyceps</taxon>
    </lineage>
</organism>
<protein>
    <submittedName>
        <fullName evidence="2">Uncharacterized protein</fullName>
    </submittedName>
</protein>